<comment type="caution">
    <text evidence="1">The sequence shown here is derived from an EMBL/GenBank/DDBJ whole genome shotgun (WGS) entry which is preliminary data.</text>
</comment>
<dbReference type="Proteomes" id="UP000482155">
    <property type="component" value="Unassembled WGS sequence"/>
</dbReference>
<gene>
    <name evidence="1" type="ORF">G3574_05365</name>
</gene>
<proteinExistence type="predicted"/>
<dbReference type="InterPro" id="IPR009409">
    <property type="entry name" value="DUF1059"/>
</dbReference>
<dbReference type="EMBL" id="JAAIVB010000012">
    <property type="protein sequence ID" value="NEX60498.1"/>
    <property type="molecule type" value="Genomic_DNA"/>
</dbReference>
<keyword evidence="2" id="KW-1185">Reference proteome</keyword>
<accession>A0A6B3SIT6</accession>
<evidence type="ECO:0000313" key="2">
    <source>
        <dbReference type="Proteomes" id="UP000482155"/>
    </source>
</evidence>
<sequence>MNRKYIDCREFPSDMHCTVAIAADDDQELIEAAVQHAVTVHQHQDTPELREQIRQLFHEGTPPVEAPAAHAH</sequence>
<dbReference type="Pfam" id="PF06348">
    <property type="entry name" value="DUF1059"/>
    <property type="match status" value="1"/>
</dbReference>
<name>A0A6B3SIT6_9BURK</name>
<organism evidence="1 2">
    <name type="scientific">Noviherbaspirillum galbum</name>
    <dbReference type="NCBI Taxonomy" id="2709383"/>
    <lineage>
        <taxon>Bacteria</taxon>
        <taxon>Pseudomonadati</taxon>
        <taxon>Pseudomonadota</taxon>
        <taxon>Betaproteobacteria</taxon>
        <taxon>Burkholderiales</taxon>
        <taxon>Oxalobacteraceae</taxon>
        <taxon>Noviherbaspirillum</taxon>
    </lineage>
</organism>
<dbReference type="AlphaFoldDB" id="A0A6B3SIT6"/>
<protein>
    <submittedName>
        <fullName evidence="1">DUF1059 domain-containing protein</fullName>
    </submittedName>
</protein>
<evidence type="ECO:0000313" key="1">
    <source>
        <dbReference type="EMBL" id="NEX60498.1"/>
    </source>
</evidence>
<dbReference type="RefSeq" id="WP_163960971.1">
    <property type="nucleotide sequence ID" value="NZ_JAAIVB010000012.1"/>
</dbReference>
<reference evidence="1 2" key="1">
    <citation type="submission" date="2020-02" db="EMBL/GenBank/DDBJ databases">
        <authorList>
            <person name="Kim M.K."/>
        </authorList>
    </citation>
    <scope>NUCLEOTIDE SEQUENCE [LARGE SCALE GENOMIC DNA]</scope>
    <source>
        <strain evidence="1 2">17J57-3</strain>
    </source>
</reference>